<comment type="subcellular location">
    <subcellularLocation>
        <location evidence="6">Golgi apparatus membrane</location>
        <topology evidence="6">Multi-pass membrane protein</topology>
    </subcellularLocation>
    <subcellularLocation>
        <location evidence="1">Membrane</location>
        <topology evidence="1">Multi-pass membrane protein</topology>
    </subcellularLocation>
</comment>
<proteinExistence type="inferred from homology"/>
<feature type="transmembrane region" description="Helical" evidence="6">
    <location>
        <begin position="117"/>
        <end position="136"/>
    </location>
</feature>
<feature type="non-terminal residue" evidence="7">
    <location>
        <position position="1"/>
    </location>
</feature>
<dbReference type="InterPro" id="IPR008564">
    <property type="entry name" value="TVP23-like"/>
</dbReference>
<evidence type="ECO:0000256" key="5">
    <source>
        <dbReference type="ARBA" id="ARBA00023136"/>
    </source>
</evidence>
<keyword evidence="8" id="KW-1185">Reference proteome</keyword>
<evidence type="ECO:0000313" key="8">
    <source>
        <dbReference type="Proteomes" id="UP001497444"/>
    </source>
</evidence>
<protein>
    <recommendedName>
        <fullName evidence="6">Golgi apparatus membrane protein TVP23</fullName>
    </recommendedName>
</protein>
<keyword evidence="4 6" id="KW-1133">Transmembrane helix</keyword>
<evidence type="ECO:0000313" key="7">
    <source>
        <dbReference type="EMBL" id="CAK9251402.1"/>
    </source>
</evidence>
<feature type="transmembrane region" description="Helical" evidence="6">
    <location>
        <begin position="90"/>
        <end position="111"/>
    </location>
</feature>
<accession>A0ABP0VBA5</accession>
<evidence type="ECO:0000256" key="4">
    <source>
        <dbReference type="ARBA" id="ARBA00022989"/>
    </source>
</evidence>
<comment type="similarity">
    <text evidence="2 6">Belongs to the TVP23 family.</text>
</comment>
<sequence>HPSAIVFHILFKALSIFIYMFGSWITSNFIFNFVVCIVLLAFDFWTVKNVTGRLLVGLRWWSYVREDGSNDWVFESLEDMAETSATDSRIFWSALYATPLIWGLFLLVGILRFDFEYVPVVIAALSMNIANVYGYMKCSSSADKRMQLLVEQGFRSTTFATMNKNSL</sequence>
<dbReference type="EMBL" id="CAXAQS010000376">
    <property type="protein sequence ID" value="CAK9251402.1"/>
    <property type="molecule type" value="Genomic_DNA"/>
</dbReference>
<evidence type="ECO:0000256" key="1">
    <source>
        <dbReference type="ARBA" id="ARBA00004141"/>
    </source>
</evidence>
<keyword evidence="5 6" id="KW-0472">Membrane</keyword>
<evidence type="ECO:0000256" key="6">
    <source>
        <dbReference type="RuleBase" id="RU361206"/>
    </source>
</evidence>
<gene>
    <name evidence="7" type="ORF">CSSPJE1EN1_LOCUS26780</name>
</gene>
<evidence type="ECO:0000256" key="2">
    <source>
        <dbReference type="ARBA" id="ARBA00005467"/>
    </source>
</evidence>
<feature type="transmembrane region" description="Helical" evidence="6">
    <location>
        <begin position="16"/>
        <end position="45"/>
    </location>
</feature>
<dbReference type="PANTHER" id="PTHR13019">
    <property type="entry name" value="GOLGI APPARATUS MEMBRANE PROTEIN TVP23"/>
    <property type="match status" value="1"/>
</dbReference>
<comment type="caution">
    <text evidence="7">The sequence shown here is derived from an EMBL/GenBank/DDBJ whole genome shotgun (WGS) entry which is preliminary data.</text>
</comment>
<dbReference type="Proteomes" id="UP001497444">
    <property type="component" value="Unassembled WGS sequence"/>
</dbReference>
<dbReference type="PANTHER" id="PTHR13019:SF7">
    <property type="entry name" value="GOLGI APPARATUS MEMBRANE PROTEIN TVP23"/>
    <property type="match status" value="1"/>
</dbReference>
<name>A0ABP0VBA5_9BRYO</name>
<keyword evidence="3 6" id="KW-0812">Transmembrane</keyword>
<keyword evidence="6" id="KW-0333">Golgi apparatus</keyword>
<evidence type="ECO:0000256" key="3">
    <source>
        <dbReference type="ARBA" id="ARBA00022692"/>
    </source>
</evidence>
<comment type="function">
    <text evidence="6">Golgi membrane protein involved in vesicular trafficking.</text>
</comment>
<organism evidence="7 8">
    <name type="scientific">Sphagnum jensenii</name>
    <dbReference type="NCBI Taxonomy" id="128206"/>
    <lineage>
        <taxon>Eukaryota</taxon>
        <taxon>Viridiplantae</taxon>
        <taxon>Streptophyta</taxon>
        <taxon>Embryophyta</taxon>
        <taxon>Bryophyta</taxon>
        <taxon>Sphagnophytina</taxon>
        <taxon>Sphagnopsida</taxon>
        <taxon>Sphagnales</taxon>
        <taxon>Sphagnaceae</taxon>
        <taxon>Sphagnum</taxon>
    </lineage>
</organism>
<feature type="non-terminal residue" evidence="7">
    <location>
        <position position="167"/>
    </location>
</feature>
<dbReference type="Pfam" id="PF05832">
    <property type="entry name" value="DUF846"/>
    <property type="match status" value="1"/>
</dbReference>
<reference evidence="7" key="1">
    <citation type="submission" date="2024-02" db="EMBL/GenBank/DDBJ databases">
        <authorList>
            <consortium name="ELIXIR-Norway"/>
            <consortium name="Elixir Norway"/>
        </authorList>
    </citation>
    <scope>NUCLEOTIDE SEQUENCE</scope>
</reference>